<evidence type="ECO:0000256" key="5">
    <source>
        <dbReference type="ARBA" id="ARBA00047597"/>
    </source>
</evidence>
<gene>
    <name evidence="7" type="ORF">GIL414_LOCUS32892</name>
</gene>
<keyword evidence="4" id="KW-0548">Nucleotidyltransferase</keyword>
<feature type="non-terminal residue" evidence="7">
    <location>
        <position position="431"/>
    </location>
</feature>
<dbReference type="AlphaFoldDB" id="A0A8S2WVP1"/>
<dbReference type="Gene3D" id="3.90.176.10">
    <property type="entry name" value="Toxin ADP-ribosyltransferase, Chain A, domain 1"/>
    <property type="match status" value="1"/>
</dbReference>
<dbReference type="SUPFAM" id="SSF56399">
    <property type="entry name" value="ADP-ribosylation"/>
    <property type="match status" value="1"/>
</dbReference>
<keyword evidence="3 6" id="KW-0808">Transferase</keyword>
<comment type="catalytic activity">
    <reaction evidence="5 6">
        <text>L-arginyl-[protein] + NAD(+) = N(omega)-(ADP-D-ribosyl)-L-arginyl-[protein] + nicotinamide + H(+)</text>
        <dbReference type="Rhea" id="RHEA:19149"/>
        <dbReference type="Rhea" id="RHEA-COMP:10532"/>
        <dbReference type="Rhea" id="RHEA-COMP:15087"/>
        <dbReference type="ChEBI" id="CHEBI:15378"/>
        <dbReference type="ChEBI" id="CHEBI:17154"/>
        <dbReference type="ChEBI" id="CHEBI:29965"/>
        <dbReference type="ChEBI" id="CHEBI:57540"/>
        <dbReference type="ChEBI" id="CHEBI:142554"/>
        <dbReference type="EC" id="2.4.2.31"/>
    </reaction>
</comment>
<sequence>MADSSVIHTNPSIRQANFPLSDNFTLTNDENLEELSMIWLDSNIHKNEDCLEMLTTLRSVINYLKVFDNISECIAYINSITTETKILFIVSAELGESVISEIYHSPNIVSIYVFCYDKIKHEIWSSQYKPKLQGVFIDKDTLYSKLVSDMKLQISNFLPISILSENAEQRCIRDLNKESVSFMWFQLLIQTLINMEHVDNAKNEMINSCRKQYQGNQSVMKQIEEFSMNYDENKAAEWYSKDIFLFRLLNRALRTENIDIIYKFRFFIADLHRQLDKMHREYNELVLTNKKNSTVYRGAQMTIKELKALEDNIHGLISVNTFFSTSKSSQVATKFASDGSQDNPTVIFTITIDNRIQDQPFGIIENTSNFSHEEEILFSIGTIFRIENVEQMNDTVWSVELKLYEKANLELKPLMTSLEEEISGKPTLLSL</sequence>
<dbReference type="InterPro" id="IPR000768">
    <property type="entry name" value="ART"/>
</dbReference>
<evidence type="ECO:0000256" key="4">
    <source>
        <dbReference type="ARBA" id="ARBA00022695"/>
    </source>
</evidence>
<dbReference type="GO" id="GO:0106274">
    <property type="term" value="F:NAD+-protein-arginine ADP-ribosyltransferase activity"/>
    <property type="evidence" value="ECO:0007669"/>
    <property type="project" value="UniProtKB-EC"/>
</dbReference>
<evidence type="ECO:0000313" key="7">
    <source>
        <dbReference type="EMBL" id="CAF4461358.1"/>
    </source>
</evidence>
<dbReference type="Pfam" id="PF01129">
    <property type="entry name" value="ART"/>
    <property type="match status" value="1"/>
</dbReference>
<keyword evidence="2 6" id="KW-0328">Glycosyltransferase</keyword>
<evidence type="ECO:0000256" key="2">
    <source>
        <dbReference type="ARBA" id="ARBA00022676"/>
    </source>
</evidence>
<dbReference type="Proteomes" id="UP000681720">
    <property type="component" value="Unassembled WGS sequence"/>
</dbReference>
<evidence type="ECO:0000256" key="6">
    <source>
        <dbReference type="RuleBase" id="RU361228"/>
    </source>
</evidence>
<keyword evidence="6" id="KW-0521">NADP</keyword>
<evidence type="ECO:0000256" key="3">
    <source>
        <dbReference type="ARBA" id="ARBA00022679"/>
    </source>
</evidence>
<organism evidence="7 8">
    <name type="scientific">Rotaria magnacalcarata</name>
    <dbReference type="NCBI Taxonomy" id="392030"/>
    <lineage>
        <taxon>Eukaryota</taxon>
        <taxon>Metazoa</taxon>
        <taxon>Spiralia</taxon>
        <taxon>Gnathifera</taxon>
        <taxon>Rotifera</taxon>
        <taxon>Eurotatoria</taxon>
        <taxon>Bdelloidea</taxon>
        <taxon>Philodinida</taxon>
        <taxon>Philodinidae</taxon>
        <taxon>Rotaria</taxon>
    </lineage>
</organism>
<protein>
    <recommendedName>
        <fullName evidence="6">NAD(P)(+)--arginine ADP-ribosyltransferase</fullName>
        <ecNumber evidence="6">2.4.2.31</ecNumber>
    </recommendedName>
    <alternativeName>
        <fullName evidence="6">Mono(ADP-ribosyl)transferase</fullName>
    </alternativeName>
</protein>
<name>A0A8S2WVP1_9BILA</name>
<evidence type="ECO:0000256" key="1">
    <source>
        <dbReference type="ARBA" id="ARBA00009558"/>
    </source>
</evidence>
<comment type="similarity">
    <text evidence="1 6">Belongs to the Arg-specific ADP-ribosyltransferase family.</text>
</comment>
<dbReference type="EC" id="2.4.2.31" evidence="6"/>
<proteinExistence type="inferred from homology"/>
<accession>A0A8S2WVP1</accession>
<evidence type="ECO:0000313" key="8">
    <source>
        <dbReference type="Proteomes" id="UP000681720"/>
    </source>
</evidence>
<dbReference type="GO" id="GO:0016779">
    <property type="term" value="F:nucleotidyltransferase activity"/>
    <property type="evidence" value="ECO:0007669"/>
    <property type="project" value="UniProtKB-KW"/>
</dbReference>
<reference evidence="7" key="1">
    <citation type="submission" date="2021-02" db="EMBL/GenBank/DDBJ databases">
        <authorList>
            <person name="Nowell W R."/>
        </authorList>
    </citation>
    <scope>NUCLEOTIDE SEQUENCE</scope>
</reference>
<dbReference type="PROSITE" id="PS51996">
    <property type="entry name" value="TR_MART"/>
    <property type="match status" value="1"/>
</dbReference>
<keyword evidence="6" id="KW-0520">NAD</keyword>
<dbReference type="EMBL" id="CAJOBJ010071303">
    <property type="protein sequence ID" value="CAF4461358.1"/>
    <property type="molecule type" value="Genomic_DNA"/>
</dbReference>
<comment type="caution">
    <text evidence="7">The sequence shown here is derived from an EMBL/GenBank/DDBJ whole genome shotgun (WGS) entry which is preliminary data.</text>
</comment>